<keyword evidence="2" id="KW-1185">Reference proteome</keyword>
<dbReference type="RefSeq" id="WP_126549554.1">
    <property type="nucleotide sequence ID" value="NZ_BIFS01000001.1"/>
</dbReference>
<reference evidence="2" key="1">
    <citation type="submission" date="2018-12" db="EMBL/GenBank/DDBJ databases">
        <title>Tengunoibacter tsumagoiensis gen. nov., sp. nov., Dictyobacter kobayashii sp. nov., D. alpinus sp. nov., and D. joshuensis sp. nov. and description of Dictyobacteraceae fam. nov. within the order Ktedonobacterales isolated from Tengu-no-mugimeshi.</title>
        <authorList>
            <person name="Wang C.M."/>
            <person name="Zheng Y."/>
            <person name="Sakai Y."/>
            <person name="Toyoda A."/>
            <person name="Minakuchi Y."/>
            <person name="Abe K."/>
            <person name="Yokota A."/>
            <person name="Yabe S."/>
        </authorList>
    </citation>
    <scope>NUCLEOTIDE SEQUENCE [LARGE SCALE GENOMIC DNA]</scope>
    <source>
        <strain evidence="2">Uno11</strain>
    </source>
</reference>
<protein>
    <submittedName>
        <fullName evidence="1">Uncharacterized protein</fullName>
    </submittedName>
</protein>
<comment type="caution">
    <text evidence="1">The sequence shown here is derived from an EMBL/GenBank/DDBJ whole genome shotgun (WGS) entry which is preliminary data.</text>
</comment>
<evidence type="ECO:0000313" key="1">
    <source>
        <dbReference type="EMBL" id="GCE17949.1"/>
    </source>
</evidence>
<dbReference type="OrthoDB" id="165930at2"/>
<sequence>MQRQLTDVRSINTAVWDNVSGRNNGVFCRLPDGSTHRINRARTVHGQLQVHSLHADRWVVPALVYQA</sequence>
<organism evidence="1 2">
    <name type="scientific">Dictyobacter kobayashii</name>
    <dbReference type="NCBI Taxonomy" id="2014872"/>
    <lineage>
        <taxon>Bacteria</taxon>
        <taxon>Bacillati</taxon>
        <taxon>Chloroflexota</taxon>
        <taxon>Ktedonobacteria</taxon>
        <taxon>Ktedonobacterales</taxon>
        <taxon>Dictyobacteraceae</taxon>
        <taxon>Dictyobacter</taxon>
    </lineage>
</organism>
<dbReference type="AlphaFoldDB" id="A0A402AFS2"/>
<proteinExistence type="predicted"/>
<gene>
    <name evidence="1" type="ORF">KDK_17490</name>
</gene>
<dbReference type="EMBL" id="BIFS01000001">
    <property type="protein sequence ID" value="GCE17949.1"/>
    <property type="molecule type" value="Genomic_DNA"/>
</dbReference>
<dbReference type="Proteomes" id="UP000287188">
    <property type="component" value="Unassembled WGS sequence"/>
</dbReference>
<name>A0A402AFS2_9CHLR</name>
<evidence type="ECO:0000313" key="2">
    <source>
        <dbReference type="Proteomes" id="UP000287188"/>
    </source>
</evidence>
<accession>A0A402AFS2</accession>